<dbReference type="EMBL" id="LABX01000088">
    <property type="protein sequence ID" value="KMO35460.1"/>
    <property type="molecule type" value="Genomic_DNA"/>
</dbReference>
<evidence type="ECO:0000256" key="1">
    <source>
        <dbReference type="ARBA" id="ARBA00022630"/>
    </source>
</evidence>
<reference evidence="4 5" key="1">
    <citation type="submission" date="2015-03" db="EMBL/GenBank/DDBJ databases">
        <title>Genome sequencing of Methylobacterium aquaticum DSM16371 type strain.</title>
        <authorList>
            <person name="Chaudhry V."/>
            <person name="Patil P.B."/>
        </authorList>
    </citation>
    <scope>NUCLEOTIDE SEQUENCE [LARGE SCALE GENOMIC DNA]</scope>
    <source>
        <strain evidence="4 5">DSM 16371</strain>
    </source>
</reference>
<dbReference type="AlphaFoldDB" id="A0A0J6SJJ9"/>
<dbReference type="PATRIC" id="fig|270351.6.peg.7390"/>
<dbReference type="GO" id="GO:0050660">
    <property type="term" value="F:flavin adenine dinucleotide binding"/>
    <property type="evidence" value="ECO:0007669"/>
    <property type="project" value="InterPro"/>
</dbReference>
<evidence type="ECO:0000313" key="5">
    <source>
        <dbReference type="Proteomes" id="UP000035929"/>
    </source>
</evidence>
<feature type="transmembrane region" description="Helical" evidence="3">
    <location>
        <begin position="147"/>
        <end position="168"/>
    </location>
</feature>
<keyword evidence="1" id="KW-0285">Flavoprotein</keyword>
<sequence length="195" mass="19660">MVGCVNALLPNILLPNILLPNILLPNILLPDIFCPVEDQESGGIDRRGRHRGGALAVARPGSPRDIAEVARLSDRVGMAVVCQGGNRSCSGLAFPGAEIRTLSGDVTPTLADLASISGIQTFAANLAGLALTTCTGVMVGITNGSFVIPLAAAGCLSLVGAAACLFLVGEIAPLKPKGDDEEGGEPAPALATGRA</sequence>
<dbReference type="InterPro" id="IPR016167">
    <property type="entry name" value="FAD-bd_PCMH_sub1"/>
</dbReference>
<keyword evidence="3" id="KW-0812">Transmembrane</keyword>
<dbReference type="SUPFAM" id="SSF103473">
    <property type="entry name" value="MFS general substrate transporter"/>
    <property type="match status" value="1"/>
</dbReference>
<evidence type="ECO:0000313" key="4">
    <source>
        <dbReference type="EMBL" id="KMO35460.1"/>
    </source>
</evidence>
<name>A0A0J6SJJ9_9HYPH</name>
<dbReference type="InterPro" id="IPR036318">
    <property type="entry name" value="FAD-bd_PCMH-like_sf"/>
</dbReference>
<protein>
    <submittedName>
        <fullName evidence="4">Uncharacterized protein</fullName>
    </submittedName>
</protein>
<accession>A0A0J6SJJ9</accession>
<dbReference type="Gene3D" id="3.30.43.10">
    <property type="entry name" value="Uridine Diphospho-n-acetylenolpyruvylglucosamine Reductase, domain 2"/>
    <property type="match status" value="1"/>
</dbReference>
<keyword evidence="3" id="KW-1133">Transmembrane helix</keyword>
<proteinExistence type="predicted"/>
<gene>
    <name evidence="4" type="ORF">VP06_12245</name>
</gene>
<dbReference type="InterPro" id="IPR036259">
    <property type="entry name" value="MFS_trans_sf"/>
</dbReference>
<keyword evidence="3" id="KW-0472">Membrane</keyword>
<feature type="transmembrane region" description="Helical" evidence="3">
    <location>
        <begin position="122"/>
        <end position="141"/>
    </location>
</feature>
<dbReference type="Proteomes" id="UP000035929">
    <property type="component" value="Unassembled WGS sequence"/>
</dbReference>
<dbReference type="SUPFAM" id="SSF56176">
    <property type="entry name" value="FAD-binding/transporter-associated domain-like"/>
    <property type="match status" value="1"/>
</dbReference>
<evidence type="ECO:0000256" key="2">
    <source>
        <dbReference type="SAM" id="MobiDB-lite"/>
    </source>
</evidence>
<evidence type="ECO:0000256" key="3">
    <source>
        <dbReference type="SAM" id="Phobius"/>
    </source>
</evidence>
<comment type="caution">
    <text evidence="4">The sequence shown here is derived from an EMBL/GenBank/DDBJ whole genome shotgun (WGS) entry which is preliminary data.</text>
</comment>
<organism evidence="4 5">
    <name type="scientific">Methylobacterium aquaticum</name>
    <dbReference type="NCBI Taxonomy" id="270351"/>
    <lineage>
        <taxon>Bacteria</taxon>
        <taxon>Pseudomonadati</taxon>
        <taxon>Pseudomonadota</taxon>
        <taxon>Alphaproteobacteria</taxon>
        <taxon>Hyphomicrobiales</taxon>
        <taxon>Methylobacteriaceae</taxon>
        <taxon>Methylobacterium</taxon>
    </lineage>
</organism>
<feature type="region of interest" description="Disordered" evidence="2">
    <location>
        <begin position="176"/>
        <end position="195"/>
    </location>
</feature>